<protein>
    <recommendedName>
        <fullName evidence="7">Orotidine-5'-phosphate decarboxylase</fullName>
        <ecNumber evidence="7">4.1.1.23</ecNumber>
    </recommendedName>
</protein>
<gene>
    <name evidence="10" type="primary">pyrF_2</name>
    <name evidence="10" type="ORF">Aph01nite_70740</name>
</gene>
<dbReference type="Gene3D" id="3.20.20.70">
    <property type="entry name" value="Aldolase class I"/>
    <property type="match status" value="1"/>
</dbReference>
<dbReference type="InterPro" id="IPR013785">
    <property type="entry name" value="Aldolase_TIM"/>
</dbReference>
<keyword evidence="4" id="KW-0665">Pyrimidine biosynthesis</keyword>
<keyword evidence="5" id="KW-0456">Lyase</keyword>
<dbReference type="Proteomes" id="UP000640052">
    <property type="component" value="Unassembled WGS sequence"/>
</dbReference>
<feature type="region of interest" description="Disordered" evidence="8">
    <location>
        <begin position="283"/>
        <end position="307"/>
    </location>
</feature>
<dbReference type="InterPro" id="IPR011995">
    <property type="entry name" value="OMPdecase_type-2"/>
</dbReference>
<feature type="domain" description="Orotidine 5'-phosphate decarboxylase" evidence="9">
    <location>
        <begin position="41"/>
        <end position="272"/>
    </location>
</feature>
<dbReference type="RefSeq" id="WP_204045383.1">
    <property type="nucleotide sequence ID" value="NZ_BOOA01000094.1"/>
</dbReference>
<evidence type="ECO:0000256" key="5">
    <source>
        <dbReference type="ARBA" id="ARBA00023239"/>
    </source>
</evidence>
<reference evidence="10" key="1">
    <citation type="submission" date="2021-01" db="EMBL/GenBank/DDBJ databases">
        <title>Whole genome shotgun sequence of Acrocarpospora phusangensis NBRC 108782.</title>
        <authorList>
            <person name="Komaki H."/>
            <person name="Tamura T."/>
        </authorList>
    </citation>
    <scope>NUCLEOTIDE SEQUENCE</scope>
    <source>
        <strain evidence="10">NBRC 108782</strain>
    </source>
</reference>
<evidence type="ECO:0000256" key="1">
    <source>
        <dbReference type="ARBA" id="ARBA00004861"/>
    </source>
</evidence>
<dbReference type="InterPro" id="IPR001754">
    <property type="entry name" value="OMPdeCOase_dom"/>
</dbReference>
<evidence type="ECO:0000259" key="9">
    <source>
        <dbReference type="SMART" id="SM00934"/>
    </source>
</evidence>
<dbReference type="SUPFAM" id="SSF51366">
    <property type="entry name" value="Ribulose-phoshate binding barrel"/>
    <property type="match status" value="1"/>
</dbReference>
<dbReference type="PANTHER" id="PTHR43375">
    <property type="entry name" value="OROTIDINE 5'-PHOSPHATE DECARBOXYLASE"/>
    <property type="match status" value="1"/>
</dbReference>
<dbReference type="EMBL" id="BOOA01000094">
    <property type="protein sequence ID" value="GIH28764.1"/>
    <property type="molecule type" value="Genomic_DNA"/>
</dbReference>
<comment type="similarity">
    <text evidence="2">Belongs to the OMP decarboxylase family. Type 2 subfamily.</text>
</comment>
<comment type="caution">
    <text evidence="10">The sequence shown here is derived from an EMBL/GenBank/DDBJ whole genome shotgun (WGS) entry which is preliminary data.</text>
</comment>
<name>A0A919QIQ6_9ACTN</name>
<dbReference type="GO" id="GO:0004590">
    <property type="term" value="F:orotidine-5'-phosphate decarboxylase activity"/>
    <property type="evidence" value="ECO:0007669"/>
    <property type="project" value="UniProtKB-UniRule"/>
</dbReference>
<comment type="catalytic activity">
    <reaction evidence="6">
        <text>orotidine 5'-phosphate + H(+) = UMP + CO2</text>
        <dbReference type="Rhea" id="RHEA:11596"/>
        <dbReference type="ChEBI" id="CHEBI:15378"/>
        <dbReference type="ChEBI" id="CHEBI:16526"/>
        <dbReference type="ChEBI" id="CHEBI:57538"/>
        <dbReference type="ChEBI" id="CHEBI:57865"/>
        <dbReference type="EC" id="4.1.1.23"/>
    </reaction>
</comment>
<dbReference type="EC" id="4.1.1.23" evidence="7"/>
<evidence type="ECO:0000256" key="8">
    <source>
        <dbReference type="SAM" id="MobiDB-lite"/>
    </source>
</evidence>
<feature type="compositionally biased region" description="Basic and acidic residues" evidence="8">
    <location>
        <begin position="297"/>
        <end position="307"/>
    </location>
</feature>
<sequence length="307" mass="31881">MTPSTAVGSFAERCRLLTAGRGPVWLGVAPSSRWLTEWELPDTVPGARRYCEITLEAATGLLTGLKVQTPFFLRFGTAGLDLLAWYARAAGEAGLLVLADAKIGDADDTMRAHADLYLGPGSVVGADAVTAHAFLGLGSLGPLFTYAAGTGTGVLVLVRTSNHAATEVQGAPHAGGGTVAQALAEGLTRLIEAAGWERAGPVGALVGARPPESHDLVGRLPYGVLELPGLGRPGRTVAEVVGPALARTEPLLLPVTTGALRHGPGVARLRASLARWQEDVRTAFPPSQQNVDTGINDFRDDPVKRPA</sequence>
<keyword evidence="11" id="KW-1185">Reference proteome</keyword>
<dbReference type="GO" id="GO:0009220">
    <property type="term" value="P:pyrimidine ribonucleotide biosynthetic process"/>
    <property type="evidence" value="ECO:0007669"/>
    <property type="project" value="UniProtKB-UniRule"/>
</dbReference>
<dbReference type="InterPro" id="IPR011060">
    <property type="entry name" value="RibuloseP-bd_barrel"/>
</dbReference>
<dbReference type="Pfam" id="PF00215">
    <property type="entry name" value="OMPdecase"/>
    <property type="match status" value="1"/>
</dbReference>
<evidence type="ECO:0000256" key="6">
    <source>
        <dbReference type="ARBA" id="ARBA00049157"/>
    </source>
</evidence>
<dbReference type="NCBIfam" id="TIGR02127">
    <property type="entry name" value="pyrF_sub2"/>
    <property type="match status" value="1"/>
</dbReference>
<dbReference type="SMART" id="SM00934">
    <property type="entry name" value="OMPdecase"/>
    <property type="match status" value="1"/>
</dbReference>
<evidence type="ECO:0000313" key="10">
    <source>
        <dbReference type="EMBL" id="GIH28764.1"/>
    </source>
</evidence>
<evidence type="ECO:0000256" key="3">
    <source>
        <dbReference type="ARBA" id="ARBA00022793"/>
    </source>
</evidence>
<evidence type="ECO:0000256" key="4">
    <source>
        <dbReference type="ARBA" id="ARBA00022975"/>
    </source>
</evidence>
<evidence type="ECO:0000313" key="11">
    <source>
        <dbReference type="Proteomes" id="UP000640052"/>
    </source>
</evidence>
<accession>A0A919QIQ6</accession>
<evidence type="ECO:0000256" key="2">
    <source>
        <dbReference type="ARBA" id="ARBA00008847"/>
    </source>
</evidence>
<dbReference type="GO" id="GO:0006207">
    <property type="term" value="P:'de novo' pyrimidine nucleobase biosynthetic process"/>
    <property type="evidence" value="ECO:0007669"/>
    <property type="project" value="InterPro"/>
</dbReference>
<organism evidence="10 11">
    <name type="scientific">Acrocarpospora phusangensis</name>
    <dbReference type="NCBI Taxonomy" id="1070424"/>
    <lineage>
        <taxon>Bacteria</taxon>
        <taxon>Bacillati</taxon>
        <taxon>Actinomycetota</taxon>
        <taxon>Actinomycetes</taxon>
        <taxon>Streptosporangiales</taxon>
        <taxon>Streptosporangiaceae</taxon>
        <taxon>Acrocarpospora</taxon>
    </lineage>
</organism>
<comment type="pathway">
    <text evidence="1">Pyrimidine metabolism; UMP biosynthesis via de novo pathway; UMP from orotate: step 2/2.</text>
</comment>
<proteinExistence type="inferred from homology"/>
<dbReference type="PANTHER" id="PTHR43375:SF1">
    <property type="entry name" value="OROTIDINE 5'-PHOSPHATE DECARBOXYLASE"/>
    <property type="match status" value="1"/>
</dbReference>
<keyword evidence="3" id="KW-0210">Decarboxylase</keyword>
<evidence type="ECO:0000256" key="7">
    <source>
        <dbReference type="NCBIfam" id="TIGR02127"/>
    </source>
</evidence>
<dbReference type="AlphaFoldDB" id="A0A919QIQ6"/>